<dbReference type="EMBL" id="MT732183">
    <property type="protein sequence ID" value="QOJ64221.1"/>
    <property type="molecule type" value="Genomic_DNA"/>
</dbReference>
<dbReference type="Pfam" id="PF01695">
    <property type="entry name" value="IstB_IS21"/>
    <property type="match status" value="1"/>
</dbReference>
<dbReference type="GO" id="GO:0006260">
    <property type="term" value="P:DNA replication"/>
    <property type="evidence" value="ECO:0007669"/>
    <property type="project" value="TreeGrafter"/>
</dbReference>
<feature type="compositionally biased region" description="Basic and acidic residues" evidence="2">
    <location>
        <begin position="67"/>
        <end position="76"/>
    </location>
</feature>
<dbReference type="PANTHER" id="PTHR30050:SF4">
    <property type="entry name" value="ATP-BINDING PROTEIN RV3427C IN INSERTION SEQUENCE-RELATED"/>
    <property type="match status" value="1"/>
</dbReference>
<keyword evidence="4" id="KW-0067">ATP-binding</keyword>
<dbReference type="PANTHER" id="PTHR30050">
    <property type="entry name" value="CHROMOSOMAL REPLICATION INITIATOR PROTEIN DNAA"/>
    <property type="match status" value="1"/>
</dbReference>
<evidence type="ECO:0000256" key="1">
    <source>
        <dbReference type="ARBA" id="ARBA00008059"/>
    </source>
</evidence>
<dbReference type="SMART" id="SM00382">
    <property type="entry name" value="AAA"/>
    <property type="match status" value="1"/>
</dbReference>
<dbReference type="FunFam" id="3.40.50.300:FF:001361">
    <property type="entry name" value="AAA family ATPase"/>
    <property type="match status" value="1"/>
</dbReference>
<dbReference type="InterPro" id="IPR047661">
    <property type="entry name" value="IstB"/>
</dbReference>
<sequence length="440" mass="48135">MEESAGAHRLPRRGRWALLLGAVSTGEEAAGGAPDGAHRRVFPRQPASGQPPALNAQGPAQHAGRAHAQEPSRACRVDATTADPLGRADRAEHRRRDPAHPRTAHPSAAGLPGLPGHPAPGQNPRRSAPGVGLPSRHQPRHVQLQEPRIDPAPGAGEPAAGPAAPAPAAGRPRQPARPRLLPLNTRNPTMLPHPTLDKLQTLRLHGMLKALNEQLKTPDIDSLSFEERLGLLVDRELTERDDKRLSSRLRQARLKHNACLEDIDYRSPRGLDKALILQLSGGQWLRDGLNLIIGGPTGVGKTWLACALAHQACREGYSVRYLRLPRLLEELGLAHGDGRFAKLMSSYAKTDLLILDDWGLAPFTAEQRRDMLELLDDRYGQRSTIVTSQMPVDNWHELIGDPTLADAILDRLVHNAYRINLKGESMRKRTQKLTTPANPD</sequence>
<dbReference type="EMBL" id="MT732183">
    <property type="protein sequence ID" value="QOJ64359.1"/>
    <property type="molecule type" value="Genomic_DNA"/>
</dbReference>
<evidence type="ECO:0000256" key="2">
    <source>
        <dbReference type="SAM" id="MobiDB-lite"/>
    </source>
</evidence>
<dbReference type="InterPro" id="IPR003593">
    <property type="entry name" value="AAA+_ATPase"/>
</dbReference>
<geneLocation type="plasmid" evidence="4">
    <name>pPUV-5</name>
</geneLocation>
<evidence type="ECO:0000259" key="3">
    <source>
        <dbReference type="SMART" id="SM00382"/>
    </source>
</evidence>
<dbReference type="Gene3D" id="3.40.50.300">
    <property type="entry name" value="P-loop containing nucleotide triphosphate hydrolases"/>
    <property type="match status" value="1"/>
</dbReference>
<dbReference type="InterPro" id="IPR002611">
    <property type="entry name" value="IstB_ATP-bd"/>
</dbReference>
<dbReference type="InterPro" id="IPR027417">
    <property type="entry name" value="P-loop_NTPase"/>
</dbReference>
<keyword evidence="4" id="KW-0614">Plasmid</keyword>
<dbReference type="EMBL" id="MT732183">
    <property type="protein sequence ID" value="QOJ64081.1"/>
    <property type="molecule type" value="Genomic_DNA"/>
</dbReference>
<comment type="similarity">
    <text evidence="1">Belongs to the IS21/IS1162 putative ATP-binding protein family.</text>
</comment>
<dbReference type="CDD" id="cd00009">
    <property type="entry name" value="AAA"/>
    <property type="match status" value="1"/>
</dbReference>
<feature type="compositionally biased region" description="Basic and acidic residues" evidence="2">
    <location>
        <begin position="86"/>
        <end position="100"/>
    </location>
</feature>
<dbReference type="GO" id="GO:0005524">
    <property type="term" value="F:ATP binding"/>
    <property type="evidence" value="ECO:0007669"/>
    <property type="project" value="UniProtKB-KW"/>
</dbReference>
<keyword evidence="4" id="KW-0547">Nucleotide-binding</keyword>
<reference evidence="4" key="1">
    <citation type="journal article" date="2021" name="Antimicrob. Agents Chemother.">
        <title>Epidemic territorial spread of IncP-2-type VIM-2 carbapenemase-encoding megaplasmids in nosocomial Pseudomonas aeruginosa populations.</title>
        <authorList>
            <person name="Urbanowicz P."/>
            <person name="Bitar I."/>
            <person name="Izdebski R."/>
            <person name="Baraniak A."/>
            <person name="Literacka E."/>
            <person name="Hrabak J."/>
            <person name="Gniadkowski M."/>
        </authorList>
    </citation>
    <scope>NUCLEOTIDE SEQUENCE</scope>
    <source>
        <strain evidence="4">NMI2418/06</strain>
        <plasmid evidence="4">pPUV-5</plasmid>
    </source>
</reference>
<protein>
    <submittedName>
        <fullName evidence="4">IS1491 ATP-binding protein</fullName>
    </submittedName>
</protein>
<proteinExistence type="inferred from homology"/>
<accession>A0A7L9EAD3</accession>
<feature type="compositionally biased region" description="Low complexity" evidence="2">
    <location>
        <begin position="104"/>
        <end position="120"/>
    </location>
</feature>
<feature type="compositionally biased region" description="Low complexity" evidence="2">
    <location>
        <begin position="151"/>
        <end position="183"/>
    </location>
</feature>
<organism evidence="4">
    <name type="scientific">Pseudomonas aeruginosa</name>
    <dbReference type="NCBI Taxonomy" id="287"/>
    <lineage>
        <taxon>Bacteria</taxon>
        <taxon>Pseudomonadati</taxon>
        <taxon>Pseudomonadota</taxon>
        <taxon>Gammaproteobacteria</taxon>
        <taxon>Pseudomonadales</taxon>
        <taxon>Pseudomonadaceae</taxon>
        <taxon>Pseudomonas</taxon>
    </lineage>
</organism>
<dbReference type="NCBIfam" id="NF038214">
    <property type="entry name" value="IS21_help_AAA"/>
    <property type="match status" value="1"/>
</dbReference>
<name>A0A7L9EAD3_PSEAI</name>
<feature type="region of interest" description="Disordered" evidence="2">
    <location>
        <begin position="26"/>
        <end position="193"/>
    </location>
</feature>
<dbReference type="SUPFAM" id="SSF52540">
    <property type="entry name" value="P-loop containing nucleoside triphosphate hydrolases"/>
    <property type="match status" value="1"/>
</dbReference>
<evidence type="ECO:0000313" key="4">
    <source>
        <dbReference type="EMBL" id="QOJ64081.1"/>
    </source>
</evidence>
<dbReference type="AlphaFoldDB" id="A0A7L9EAD3"/>
<feature type="domain" description="AAA+ ATPase" evidence="3">
    <location>
        <begin position="287"/>
        <end position="420"/>
    </location>
</feature>